<dbReference type="Pfam" id="PF00179">
    <property type="entry name" value="UQ_con"/>
    <property type="match status" value="1"/>
</dbReference>
<dbReference type="PANTHER" id="PTHR46116">
    <property type="entry name" value="(E3-INDEPENDENT) E2 UBIQUITIN-CONJUGATING ENZYME"/>
    <property type="match status" value="1"/>
</dbReference>
<evidence type="ECO:0000256" key="1">
    <source>
        <dbReference type="ARBA" id="ARBA00022679"/>
    </source>
</evidence>
<proteinExistence type="predicted"/>
<reference evidence="5" key="2">
    <citation type="submission" date="2015-01" db="EMBL/GenBank/DDBJ databases">
        <title>Evolutionary Origins and Diversification of the Mycorrhizal Mutualists.</title>
        <authorList>
            <consortium name="DOE Joint Genome Institute"/>
            <consortium name="Mycorrhizal Genomics Consortium"/>
            <person name="Kohler A."/>
            <person name="Kuo A."/>
            <person name="Nagy L.G."/>
            <person name="Floudas D."/>
            <person name="Copeland A."/>
            <person name="Barry K.W."/>
            <person name="Cichocki N."/>
            <person name="Veneault-Fourrey C."/>
            <person name="LaButti K."/>
            <person name="Lindquist E.A."/>
            <person name="Lipzen A."/>
            <person name="Lundell T."/>
            <person name="Morin E."/>
            <person name="Murat C."/>
            <person name="Riley R."/>
            <person name="Ohm R."/>
            <person name="Sun H."/>
            <person name="Tunlid A."/>
            <person name="Henrissat B."/>
            <person name="Grigoriev I.V."/>
            <person name="Hibbett D.S."/>
            <person name="Martin F."/>
        </authorList>
    </citation>
    <scope>NUCLEOTIDE SEQUENCE [LARGE SCALE GENOMIC DNA]</scope>
    <source>
        <strain evidence="5">Foug A</strain>
    </source>
</reference>
<dbReference type="InterPro" id="IPR000608">
    <property type="entry name" value="UBC"/>
</dbReference>
<dbReference type="STRING" id="1036808.A0A0C2ZY22"/>
<feature type="domain" description="UBC core" evidence="3">
    <location>
        <begin position="670"/>
        <end position="833"/>
    </location>
</feature>
<dbReference type="Pfam" id="PF23043">
    <property type="entry name" value="SH3-B_UBE2O"/>
    <property type="match status" value="1"/>
</dbReference>
<dbReference type="InParanoid" id="A0A0C2ZY22"/>
<evidence type="ECO:0000313" key="5">
    <source>
        <dbReference type="Proteomes" id="UP000053989"/>
    </source>
</evidence>
<evidence type="ECO:0000259" key="3">
    <source>
        <dbReference type="PROSITE" id="PS50127"/>
    </source>
</evidence>
<dbReference type="InterPro" id="IPR057733">
    <property type="entry name" value="UBE2O-like_SH3-B"/>
</dbReference>
<keyword evidence="2" id="KW-0833">Ubl conjugation pathway</keyword>
<dbReference type="CDD" id="cd23837">
    <property type="entry name" value="UBCc_UBE2O"/>
    <property type="match status" value="1"/>
</dbReference>
<protein>
    <recommendedName>
        <fullName evidence="3">UBC core domain-containing protein</fullName>
    </recommendedName>
</protein>
<evidence type="ECO:0000313" key="4">
    <source>
        <dbReference type="EMBL" id="KIM66343.1"/>
    </source>
</evidence>
<dbReference type="Gene3D" id="3.10.110.10">
    <property type="entry name" value="Ubiquitin Conjugating Enzyme"/>
    <property type="match status" value="1"/>
</dbReference>
<dbReference type="Proteomes" id="UP000053989">
    <property type="component" value="Unassembled WGS sequence"/>
</dbReference>
<dbReference type="PANTHER" id="PTHR46116:SF15">
    <property type="entry name" value="(E3-INDEPENDENT) E2 UBIQUITIN-CONJUGATING ENZYME"/>
    <property type="match status" value="1"/>
</dbReference>
<dbReference type="SMART" id="SM00212">
    <property type="entry name" value="UBCc"/>
    <property type="match status" value="1"/>
</dbReference>
<keyword evidence="1" id="KW-0808">Transferase</keyword>
<dbReference type="AlphaFoldDB" id="A0A0C2ZY22"/>
<evidence type="ECO:0000256" key="2">
    <source>
        <dbReference type="ARBA" id="ARBA00022786"/>
    </source>
</evidence>
<keyword evidence="5" id="KW-1185">Reference proteome</keyword>
<dbReference type="InterPro" id="IPR016135">
    <property type="entry name" value="UBQ-conjugating_enzyme/RWD"/>
</dbReference>
<organism evidence="4 5">
    <name type="scientific">Scleroderma citrinum Foug A</name>
    <dbReference type="NCBI Taxonomy" id="1036808"/>
    <lineage>
        <taxon>Eukaryota</taxon>
        <taxon>Fungi</taxon>
        <taxon>Dikarya</taxon>
        <taxon>Basidiomycota</taxon>
        <taxon>Agaricomycotina</taxon>
        <taxon>Agaricomycetes</taxon>
        <taxon>Agaricomycetidae</taxon>
        <taxon>Boletales</taxon>
        <taxon>Sclerodermatineae</taxon>
        <taxon>Sclerodermataceae</taxon>
        <taxon>Scleroderma</taxon>
    </lineage>
</organism>
<name>A0A0C2ZY22_9AGAM</name>
<sequence>MSASGKSVPTKFYQEDIVRRNGSSNALGVVLRCWHDAEDLPISDPIMDPLMRPLKRGEVGVSFLPCGVREIVSEADYALVDRSFQAGDYCKRNIDDIQSGVVVSTRVQAKLAHAISGESVQGWKDVRHLRHAASINGGDYVVYDDWVGQVIQLFDEVVVSASGRLVRLPEIGSRLSVGDKGLDILPNPHNLRGIYDACHRTPMPTSEDTVVDVEHTVLAICWLAVNQSLPPEVAQAKRRPERFWSGEKISNLTAIRSKSGDIRVGDKVLLADGQDVMITVHDAGNDPRTKIVIRTLCVQETLTTVTVLWQDGSRETLSSTEFIPYLNVDEHDCWPGDHVLWKSEDQSRVAVVQSVNATDRVAIIRCLDTGPVETVSVLELDPNGAGGLGGDILHSYGFGVRRGDSVFVHAQGTTNGFEPPRVPKIGEIEEWVREPPVLSDGELGGWRRVMAKLGAELAAEHGVHGLPLHNVNLPEDESLLWFGEVIELHLDGSIEVMHPNQRTSVLPLERLTRLYDTLEQIEDDGWDDDMSDHNPHDDYPDGLWVQDDHGIWQFGQDDDDDEWEEMNEGIEDSMDVDISWAENEPALAMTGTADSLPRNVTPDIADSVSPILVSPSMTSPDASQDVAVENVEKQQEGIEEDFTWRRFDILPCAPADHAFYTTPRNQPSKAFLARLTKEYRALSTSLPESIAVRAYEDRTDLLRSLIIGPENTPYEDAPFVIDWMLDSNFPQSPPIAHFLSWTNGNGRVNPNLYEEGKVCLSILGTWSGDCTETWNAARSSLLQAFVSIQGLVLVKEPWFCEPGYEKLRGTEEGAVSSRLYNEKAYVLSRGFVRRALEIPLGDLQAELCWLYFTTGKLAKILRDSRLLVEKSRQSSASPATTDDLDVAVPRLTAGGIIMLERTLVKLQALFDMWRTKHSGQP</sequence>
<reference evidence="4 5" key="1">
    <citation type="submission" date="2014-04" db="EMBL/GenBank/DDBJ databases">
        <authorList>
            <consortium name="DOE Joint Genome Institute"/>
            <person name="Kuo A."/>
            <person name="Kohler A."/>
            <person name="Nagy L.G."/>
            <person name="Floudas D."/>
            <person name="Copeland A."/>
            <person name="Barry K.W."/>
            <person name="Cichocki N."/>
            <person name="Veneault-Fourrey C."/>
            <person name="LaButti K."/>
            <person name="Lindquist E.A."/>
            <person name="Lipzen A."/>
            <person name="Lundell T."/>
            <person name="Morin E."/>
            <person name="Murat C."/>
            <person name="Sun H."/>
            <person name="Tunlid A."/>
            <person name="Henrissat B."/>
            <person name="Grigoriev I.V."/>
            <person name="Hibbett D.S."/>
            <person name="Martin F."/>
            <person name="Nordberg H.P."/>
            <person name="Cantor M.N."/>
            <person name="Hua S.X."/>
        </authorList>
    </citation>
    <scope>NUCLEOTIDE SEQUENCE [LARGE SCALE GENOMIC DNA]</scope>
    <source>
        <strain evidence="4 5">Foug A</strain>
    </source>
</reference>
<dbReference type="EMBL" id="KN822018">
    <property type="protein sequence ID" value="KIM66343.1"/>
    <property type="molecule type" value="Genomic_DNA"/>
</dbReference>
<dbReference type="PROSITE" id="PS50127">
    <property type="entry name" value="UBC_2"/>
    <property type="match status" value="1"/>
</dbReference>
<dbReference type="GO" id="GO:0061631">
    <property type="term" value="F:ubiquitin conjugating enzyme activity"/>
    <property type="evidence" value="ECO:0007669"/>
    <property type="project" value="TreeGrafter"/>
</dbReference>
<gene>
    <name evidence="4" type="ORF">SCLCIDRAFT_1211585</name>
</gene>
<dbReference type="HOGENOM" id="CLU_005619_0_0_1"/>
<dbReference type="SUPFAM" id="SSF54495">
    <property type="entry name" value="UBC-like"/>
    <property type="match status" value="1"/>
</dbReference>
<dbReference type="OrthoDB" id="1926878at2759"/>
<accession>A0A0C2ZY22</accession>